<dbReference type="SUPFAM" id="SSF51735">
    <property type="entry name" value="NAD(P)-binding Rossmann-fold domains"/>
    <property type="match status" value="1"/>
</dbReference>
<dbReference type="Pfam" id="PF01658">
    <property type="entry name" value="Inos-1-P_synth"/>
    <property type="match status" value="1"/>
</dbReference>
<evidence type="ECO:0000256" key="20">
    <source>
        <dbReference type="ARBA" id="ARBA00023235"/>
    </source>
</evidence>
<dbReference type="Gene3D" id="1.20.990.10">
    <property type="entry name" value="NADPH-cytochrome p450 Reductase, Chain A, domain 3"/>
    <property type="match status" value="1"/>
</dbReference>
<dbReference type="GO" id="GO:0008654">
    <property type="term" value="P:phospholipid biosynthetic process"/>
    <property type="evidence" value="ECO:0007669"/>
    <property type="project" value="UniProtKB-KW"/>
</dbReference>
<sequence>LPPASMDAPKWNHWRWAIAAGVPVACYLLIRRRRVDEDRTDFDGFLKAVEPVGSTGKPAAPPPGPTSGPIDGFFKDAGEDVDTRNPLDFDSFLRGAAKSPKQPKKAPPVAAVEAGPTPDMRPVLVLYGTEFGFSKEIAEKLCSMLKALGSYWPQLENMANHPEGYDFTHTQVAVMACSTQGDGVPPTEAREFCEGLFAGKAGSLAHLKFAVCALGDKSYTHFCRCGKLLDAALASAGAQRLVDRADVNKEDWPVVDSWLGDVVAAVSGLALKSYAELGLVALPRKRTVQAAERVFFLAAAVSGPAAAAKGPQAKKWGRSRPFVSTVVALEGLCTLSGPEDKNTIRMELDLGDSGIGYLPGDALGIYPTNDLKAVEELVGAMGAAPTELVPAPSWHYEEDGGNPGSSMTLAEALAKCYDLRSPKPELMKLLVAGLGASQLPGNGHAANGHEANGNGHASGPTPQDLLRGALSSTAATEAYLASRHVVDVLQDAAPSRLGTSQVLSCLRQLQPRLYSISSSPLEAQGRVQVTVAEVKYLSLGKGRIGVCSTMLSERLQVGSRVPVYVHKNPDFRLPPSASTPIIMVGPGTGLAPFHSFIKERLLQQQQQQGDGAAPAEPCGRMVLYFGCRRRDQDYLYGGQLDEWAAGGAITLFNAFSREQKQKVYVQNRLVESGDLVWQLLQDGGHFYVCGDASSMAGAVEEGLLQIFEQRQGAGREAATAYLESLSGAGRYQRDVWCFEVESPSVVYTDEAITSTYEYASTKLDRAPDGKWVVKPTKATYQFRVDRRVPKLGVMLVGWGGNNGSTLTAGILANKHGITWMTKDGLKKPNFYGSLTQAATVRVGNFEGEEVYAPFKALLPMVEPNDIVLGGWDISGMNLAEAMERGKVLDWTLQEQLAPYMRDMVPLPGIYDPDFVAANQEERADNLIKGSKREQLDVVRQQIRTYKEANGCDKLVVLWTANTERFAQVADGLNDTADNLMAAIDRNEAEIAPSTLYAVACVLEGVPFVNGSPQNTFVPGMIELAVKHNVLIGGDDFKSGQTKLKSVLVDFLVGAGLKPTAIVSYNHLGNNDGLNLSAPQTFRSKEISKSNVVDDMVASNSILYAPGEHPDHVVVIKYVPYVADSKRAMDEYTSEIFMGGRNTLVIHNTCEDSLLAAPIILDLVLLAELITRINLKKDEEEAFHGLHPIAVLLSYLTKAPLVPYGTPVVNALAKQRAMLENILRACVGLAPDSNMLLEFKA</sequence>
<evidence type="ECO:0000256" key="19">
    <source>
        <dbReference type="ARBA" id="ARBA00023209"/>
    </source>
</evidence>
<dbReference type="InterPro" id="IPR008254">
    <property type="entry name" value="Flavodoxin/NO_synth"/>
</dbReference>
<dbReference type="Gene3D" id="2.40.30.10">
    <property type="entry name" value="Translation factors"/>
    <property type="match status" value="1"/>
</dbReference>
<dbReference type="FunFam" id="3.40.50.80:FF:000001">
    <property type="entry name" value="NADPH--cytochrome P450 reductase 1"/>
    <property type="match status" value="1"/>
</dbReference>
<evidence type="ECO:0000256" key="1">
    <source>
        <dbReference type="ARBA" id="ARBA00000113"/>
    </source>
</evidence>
<dbReference type="Gene3D" id="3.40.50.360">
    <property type="match status" value="1"/>
</dbReference>
<keyword evidence="13" id="KW-0288">FMN</keyword>
<keyword evidence="10" id="KW-0444">Lipid biosynthesis</keyword>
<evidence type="ECO:0000256" key="5">
    <source>
        <dbReference type="ARBA" id="ARBA00004496"/>
    </source>
</evidence>
<dbReference type="Proteomes" id="UP000236333">
    <property type="component" value="Unassembled WGS sequence"/>
</dbReference>
<dbReference type="InterPro" id="IPR001709">
    <property type="entry name" value="Flavoprot_Pyr_Nucl_cyt_Rdtase"/>
</dbReference>
<keyword evidence="21" id="KW-1208">Phospholipid metabolism</keyword>
<comment type="similarity">
    <text evidence="7">Belongs to the myo-inositol 1-phosphate synthase family.</text>
</comment>
<dbReference type="Pfam" id="PF00258">
    <property type="entry name" value="Flavodoxin_1"/>
    <property type="match status" value="1"/>
</dbReference>
<dbReference type="GO" id="GO:0016491">
    <property type="term" value="F:oxidoreductase activity"/>
    <property type="evidence" value="ECO:0007669"/>
    <property type="project" value="UniProtKB-KW"/>
</dbReference>
<dbReference type="InterPro" id="IPR013021">
    <property type="entry name" value="Myo-inos-1-P_Synthase_GAPDH"/>
</dbReference>
<evidence type="ECO:0000259" key="23">
    <source>
        <dbReference type="PROSITE" id="PS50902"/>
    </source>
</evidence>
<dbReference type="OrthoDB" id="2887at2759"/>
<keyword evidence="20" id="KW-0413">Isomerase</keyword>
<evidence type="ECO:0000256" key="18">
    <source>
        <dbReference type="ARBA" id="ARBA00023098"/>
    </source>
</evidence>
<proteinExistence type="inferred from homology"/>
<dbReference type="AlphaFoldDB" id="A0A2J8A022"/>
<dbReference type="Pfam" id="PF00175">
    <property type="entry name" value="NAD_binding_1"/>
    <property type="match status" value="1"/>
</dbReference>
<dbReference type="PRINTS" id="PR00371">
    <property type="entry name" value="FPNCR"/>
</dbReference>
<comment type="caution">
    <text evidence="25">The sequence shown here is derived from an EMBL/GenBank/DDBJ whole genome shotgun (WGS) entry which is preliminary data.</text>
</comment>
<dbReference type="FunFam" id="3.40.50.720:FF:000069">
    <property type="entry name" value="Inositol-3-phosphate synthase 1"/>
    <property type="match status" value="1"/>
</dbReference>
<evidence type="ECO:0000313" key="25">
    <source>
        <dbReference type="EMBL" id="PNH05873.1"/>
    </source>
</evidence>
<comment type="subcellular location">
    <subcellularLocation>
        <location evidence="5">Cytoplasm</location>
    </subcellularLocation>
</comment>
<reference evidence="25 26" key="1">
    <citation type="journal article" date="2017" name="Mol. Biol. Evol.">
        <title>The 4-celled Tetrabaena socialis nuclear genome reveals the essential components for genetic control of cell number at the origin of multicellularity in the volvocine lineage.</title>
        <authorList>
            <person name="Featherston J."/>
            <person name="Arakaki Y."/>
            <person name="Hanschen E.R."/>
            <person name="Ferris P.J."/>
            <person name="Michod R.E."/>
            <person name="Olson B.J.S.C."/>
            <person name="Nozaki H."/>
            <person name="Durand P.M."/>
        </authorList>
    </citation>
    <scope>NUCLEOTIDE SEQUENCE [LARGE SCALE GENOMIC DNA]</scope>
    <source>
        <strain evidence="25 26">NIES-571</strain>
    </source>
</reference>
<dbReference type="InterPro" id="IPR017938">
    <property type="entry name" value="Riboflavin_synthase-like_b-brl"/>
</dbReference>
<comment type="catalytic activity">
    <reaction evidence="1">
        <text>D-glucose 6-phosphate = 1D-myo-inositol 3-phosphate</text>
        <dbReference type="Rhea" id="RHEA:10716"/>
        <dbReference type="ChEBI" id="CHEBI:58401"/>
        <dbReference type="ChEBI" id="CHEBI:61548"/>
        <dbReference type="EC" id="5.5.1.4"/>
    </reaction>
</comment>
<comment type="cofactor">
    <cofactor evidence="2">
        <name>NAD(+)</name>
        <dbReference type="ChEBI" id="CHEBI:57540"/>
    </cofactor>
</comment>
<keyword evidence="15" id="KW-0521">NADP</keyword>
<evidence type="ECO:0000256" key="22">
    <source>
        <dbReference type="SAM" id="MobiDB-lite"/>
    </source>
</evidence>
<dbReference type="InterPro" id="IPR003097">
    <property type="entry name" value="CysJ-like_FAD-binding"/>
</dbReference>
<feature type="non-terminal residue" evidence="25">
    <location>
        <position position="1"/>
    </location>
</feature>
<evidence type="ECO:0000256" key="13">
    <source>
        <dbReference type="ARBA" id="ARBA00022643"/>
    </source>
</evidence>
<evidence type="ECO:0000256" key="6">
    <source>
        <dbReference type="ARBA" id="ARBA00005117"/>
    </source>
</evidence>
<dbReference type="SUPFAM" id="SSF63380">
    <property type="entry name" value="Riboflavin synthase domain-like"/>
    <property type="match status" value="1"/>
</dbReference>
<evidence type="ECO:0000256" key="9">
    <source>
        <dbReference type="ARBA" id="ARBA00022490"/>
    </source>
</evidence>
<dbReference type="PANTHER" id="PTHR11510">
    <property type="entry name" value="MYO-INOSITOL-1 PHOSPHATE SYNTHASE"/>
    <property type="match status" value="1"/>
</dbReference>
<dbReference type="EC" id="5.5.1.4" evidence="8"/>
<keyword evidence="17" id="KW-0520">NAD</keyword>
<evidence type="ECO:0000259" key="24">
    <source>
        <dbReference type="PROSITE" id="PS51384"/>
    </source>
</evidence>
<feature type="region of interest" description="Disordered" evidence="22">
    <location>
        <begin position="441"/>
        <end position="463"/>
    </location>
</feature>
<feature type="region of interest" description="Disordered" evidence="22">
    <location>
        <begin position="94"/>
        <end position="114"/>
    </location>
</feature>
<dbReference type="SUPFAM" id="SSF52343">
    <property type="entry name" value="Ferredoxin reductase-like, C-terminal NADP-linked domain"/>
    <property type="match status" value="1"/>
</dbReference>
<evidence type="ECO:0000256" key="3">
    <source>
        <dbReference type="ARBA" id="ARBA00001917"/>
    </source>
</evidence>
<dbReference type="Gene3D" id="3.40.50.720">
    <property type="entry name" value="NAD(P)-binding Rossmann-like Domain"/>
    <property type="match status" value="2"/>
</dbReference>
<organism evidence="25 26">
    <name type="scientific">Tetrabaena socialis</name>
    <dbReference type="NCBI Taxonomy" id="47790"/>
    <lineage>
        <taxon>Eukaryota</taxon>
        <taxon>Viridiplantae</taxon>
        <taxon>Chlorophyta</taxon>
        <taxon>core chlorophytes</taxon>
        <taxon>Chlorophyceae</taxon>
        <taxon>CS clade</taxon>
        <taxon>Chlamydomonadales</taxon>
        <taxon>Tetrabaenaceae</taxon>
        <taxon>Tetrabaena</taxon>
    </lineage>
</organism>
<evidence type="ECO:0000256" key="11">
    <source>
        <dbReference type="ARBA" id="ARBA00022550"/>
    </source>
</evidence>
<feature type="domain" description="Flavodoxin-like" evidence="23">
    <location>
        <begin position="123"/>
        <end position="263"/>
    </location>
</feature>
<dbReference type="PRINTS" id="PR00369">
    <property type="entry name" value="FLAVODOXIN"/>
</dbReference>
<dbReference type="PROSITE" id="PS50902">
    <property type="entry name" value="FLAVODOXIN_LIKE"/>
    <property type="match status" value="1"/>
</dbReference>
<keyword evidence="16" id="KW-0560">Oxidoreductase</keyword>
<dbReference type="GO" id="GO:0005737">
    <property type="term" value="C:cytoplasm"/>
    <property type="evidence" value="ECO:0007669"/>
    <property type="project" value="UniProtKB-SubCell"/>
</dbReference>
<dbReference type="InterPro" id="IPR002587">
    <property type="entry name" value="Myo-inos-1-P_Synthase"/>
</dbReference>
<evidence type="ECO:0000256" key="21">
    <source>
        <dbReference type="ARBA" id="ARBA00023264"/>
    </source>
</evidence>
<keyword evidence="9" id="KW-0963">Cytoplasm</keyword>
<dbReference type="PROSITE" id="PS51384">
    <property type="entry name" value="FAD_FR"/>
    <property type="match status" value="1"/>
</dbReference>
<dbReference type="InterPro" id="IPR001433">
    <property type="entry name" value="OxRdtase_FAD/NAD-bd"/>
</dbReference>
<keyword evidence="26" id="KW-1185">Reference proteome</keyword>
<dbReference type="GO" id="GO:0004512">
    <property type="term" value="F:inositol-3-phosphate synthase activity"/>
    <property type="evidence" value="ECO:0007669"/>
    <property type="project" value="UniProtKB-EC"/>
</dbReference>
<dbReference type="InterPro" id="IPR023173">
    <property type="entry name" value="NADPH_Cyt_P450_Rdtase_alpha"/>
</dbReference>
<dbReference type="SUPFAM" id="SSF52218">
    <property type="entry name" value="Flavoproteins"/>
    <property type="match status" value="1"/>
</dbReference>
<accession>A0A2J8A022</accession>
<dbReference type="Pfam" id="PF00667">
    <property type="entry name" value="FAD_binding_1"/>
    <property type="match status" value="2"/>
</dbReference>
<dbReference type="Gene3D" id="3.40.50.80">
    <property type="entry name" value="Nucleotide-binding domain of ferredoxin-NADP reductase (FNR) module"/>
    <property type="match status" value="1"/>
</dbReference>
<evidence type="ECO:0000256" key="16">
    <source>
        <dbReference type="ARBA" id="ARBA00023002"/>
    </source>
</evidence>
<dbReference type="GO" id="GO:0010181">
    <property type="term" value="F:FMN binding"/>
    <property type="evidence" value="ECO:0007669"/>
    <property type="project" value="InterPro"/>
</dbReference>
<evidence type="ECO:0000256" key="10">
    <source>
        <dbReference type="ARBA" id="ARBA00022516"/>
    </source>
</evidence>
<dbReference type="Pfam" id="PF07994">
    <property type="entry name" value="NAD_binding_5"/>
    <property type="match status" value="1"/>
</dbReference>
<evidence type="ECO:0000256" key="7">
    <source>
        <dbReference type="ARBA" id="ARBA00010813"/>
    </source>
</evidence>
<comment type="cofactor">
    <cofactor evidence="3">
        <name>FMN</name>
        <dbReference type="ChEBI" id="CHEBI:58210"/>
    </cofactor>
</comment>
<dbReference type="InterPro" id="IPR036291">
    <property type="entry name" value="NAD(P)-bd_dom_sf"/>
</dbReference>
<keyword evidence="11" id="KW-0398">Inositol biosynthesis</keyword>
<protein>
    <recommendedName>
        <fullName evidence="8">inositol-3-phosphate synthase</fullName>
        <ecNumber evidence="8">5.5.1.4</ecNumber>
    </recommendedName>
</protein>
<dbReference type="EMBL" id="PGGS01000275">
    <property type="protein sequence ID" value="PNH05873.1"/>
    <property type="molecule type" value="Genomic_DNA"/>
</dbReference>
<feature type="domain" description="FAD-binding FR-type" evidence="24">
    <location>
        <begin position="319"/>
        <end position="574"/>
    </location>
</feature>
<dbReference type="FunFam" id="3.40.50.720:FF:000107">
    <property type="entry name" value="inositol-3-phosphate synthase"/>
    <property type="match status" value="1"/>
</dbReference>
<dbReference type="SUPFAM" id="SSF55347">
    <property type="entry name" value="Glyceraldehyde-3-phosphate dehydrogenase-like, C-terminal domain"/>
    <property type="match status" value="1"/>
</dbReference>
<keyword evidence="14" id="KW-0274">FAD</keyword>
<evidence type="ECO:0000313" key="26">
    <source>
        <dbReference type="Proteomes" id="UP000236333"/>
    </source>
</evidence>
<name>A0A2J8A022_9CHLO</name>
<comment type="pathway">
    <text evidence="6">Polyol metabolism; myo-inositol biosynthesis; myo-inositol from D-glucose 6-phosphate: step 1/2.</text>
</comment>
<evidence type="ECO:0000256" key="4">
    <source>
        <dbReference type="ARBA" id="ARBA00001974"/>
    </source>
</evidence>
<keyword evidence="19" id="KW-0594">Phospholipid biosynthesis</keyword>
<evidence type="ECO:0000256" key="12">
    <source>
        <dbReference type="ARBA" id="ARBA00022630"/>
    </source>
</evidence>
<evidence type="ECO:0000256" key="17">
    <source>
        <dbReference type="ARBA" id="ARBA00023027"/>
    </source>
</evidence>
<evidence type="ECO:0000256" key="15">
    <source>
        <dbReference type="ARBA" id="ARBA00022857"/>
    </source>
</evidence>
<keyword evidence="18" id="KW-0443">Lipid metabolism</keyword>
<comment type="cofactor">
    <cofactor evidence="4">
        <name>FAD</name>
        <dbReference type="ChEBI" id="CHEBI:57692"/>
    </cofactor>
</comment>
<dbReference type="GO" id="GO:0006021">
    <property type="term" value="P:inositol biosynthetic process"/>
    <property type="evidence" value="ECO:0007669"/>
    <property type="project" value="UniProtKB-UniPathway"/>
</dbReference>
<evidence type="ECO:0000256" key="14">
    <source>
        <dbReference type="ARBA" id="ARBA00022827"/>
    </source>
</evidence>
<evidence type="ECO:0000256" key="2">
    <source>
        <dbReference type="ARBA" id="ARBA00001911"/>
    </source>
</evidence>
<dbReference type="UniPathway" id="UPA00823">
    <property type="reaction ID" value="UER00787"/>
</dbReference>
<dbReference type="InterPro" id="IPR001094">
    <property type="entry name" value="Flavdoxin-like"/>
</dbReference>
<evidence type="ECO:0000256" key="8">
    <source>
        <dbReference type="ARBA" id="ARBA00012125"/>
    </source>
</evidence>
<keyword evidence="12" id="KW-0285">Flavoprotein</keyword>
<dbReference type="InterPro" id="IPR039261">
    <property type="entry name" value="FNR_nucleotide-bd"/>
</dbReference>
<dbReference type="InterPro" id="IPR029039">
    <property type="entry name" value="Flavoprotein-like_sf"/>
</dbReference>
<gene>
    <name evidence="25" type="ORF">TSOC_007833</name>
</gene>
<dbReference type="InterPro" id="IPR017927">
    <property type="entry name" value="FAD-bd_FR_type"/>
</dbReference>